<evidence type="ECO:0000256" key="2">
    <source>
        <dbReference type="ARBA" id="ARBA00022759"/>
    </source>
</evidence>
<comment type="caution">
    <text evidence="7">The sequence shown here is derived from an EMBL/GenBank/DDBJ whole genome shotgun (WGS) entry which is preliminary data.</text>
</comment>
<dbReference type="SUPFAM" id="SSF52980">
    <property type="entry name" value="Restriction endonuclease-like"/>
    <property type="match status" value="1"/>
</dbReference>
<keyword evidence="4" id="KW-0378">Hydrolase</keyword>
<evidence type="ECO:0000313" key="8">
    <source>
        <dbReference type="Proteomes" id="UP000316541"/>
    </source>
</evidence>
<dbReference type="AlphaFoldDB" id="A0A544YN74"/>
<dbReference type="Proteomes" id="UP000316541">
    <property type="component" value="Unassembled WGS sequence"/>
</dbReference>
<dbReference type="Gene3D" id="3.40.960.10">
    <property type="entry name" value="VSR Endonuclease"/>
    <property type="match status" value="1"/>
</dbReference>
<dbReference type="NCBIfam" id="TIGR00632">
    <property type="entry name" value="vsr"/>
    <property type="match status" value="1"/>
</dbReference>
<evidence type="ECO:0000313" key="7">
    <source>
        <dbReference type="EMBL" id="TQS18146.1"/>
    </source>
</evidence>
<accession>A0A544YN74</accession>
<dbReference type="GO" id="GO:0004519">
    <property type="term" value="F:endonuclease activity"/>
    <property type="evidence" value="ECO:0007669"/>
    <property type="project" value="UniProtKB-KW"/>
</dbReference>
<name>A0A544YN74_9ACTN</name>
<comment type="similarity">
    <text evidence="6">Belongs to the Vsr family.</text>
</comment>
<evidence type="ECO:0000256" key="3">
    <source>
        <dbReference type="ARBA" id="ARBA00022763"/>
    </source>
</evidence>
<dbReference type="InterPro" id="IPR011335">
    <property type="entry name" value="Restrct_endonuc-II-like"/>
</dbReference>
<evidence type="ECO:0000256" key="1">
    <source>
        <dbReference type="ARBA" id="ARBA00022722"/>
    </source>
</evidence>
<evidence type="ECO:0000256" key="5">
    <source>
        <dbReference type="ARBA" id="ARBA00023204"/>
    </source>
</evidence>
<keyword evidence="5" id="KW-0234">DNA repair</keyword>
<protein>
    <submittedName>
        <fullName evidence="7">Very short patch repair endonuclease</fullName>
    </submittedName>
</protein>
<sequence>MQGNRRRDTRPELAVRRAVHACGLRYRVDTRPLNTIRSTADLVFSRARVAVFIDGCFWHGCPEHHRPPVSNSAYWSAKIERNKNRDREVDQALKAAGWIPIRIWEHEAIQSAVERVLEAVRGCQRNAL</sequence>
<reference evidence="7 8" key="1">
    <citation type="submission" date="2019-07" db="EMBL/GenBank/DDBJ databases">
        <title>Microbispora hainanensis DSM 45428.</title>
        <authorList>
            <person name="Thawai C."/>
        </authorList>
    </citation>
    <scope>NUCLEOTIDE SEQUENCE [LARGE SCALE GENOMIC DNA]</scope>
    <source>
        <strain evidence="7 8">DSM 45428</strain>
    </source>
</reference>
<proteinExistence type="inferred from homology"/>
<evidence type="ECO:0000256" key="4">
    <source>
        <dbReference type="ARBA" id="ARBA00022801"/>
    </source>
</evidence>
<keyword evidence="1" id="KW-0540">Nuclease</keyword>
<keyword evidence="2 7" id="KW-0255">Endonuclease</keyword>
<keyword evidence="3" id="KW-0227">DNA damage</keyword>
<evidence type="ECO:0000256" key="6">
    <source>
        <dbReference type="ARBA" id="ARBA00029466"/>
    </source>
</evidence>
<dbReference type="Pfam" id="PF03852">
    <property type="entry name" value="Vsr"/>
    <property type="match status" value="1"/>
</dbReference>
<dbReference type="GO" id="GO:0016787">
    <property type="term" value="F:hydrolase activity"/>
    <property type="evidence" value="ECO:0007669"/>
    <property type="project" value="UniProtKB-KW"/>
</dbReference>
<organism evidence="7 8">
    <name type="scientific">Microbispora hainanensis</name>
    <dbReference type="NCBI Taxonomy" id="568844"/>
    <lineage>
        <taxon>Bacteria</taxon>
        <taxon>Bacillati</taxon>
        <taxon>Actinomycetota</taxon>
        <taxon>Actinomycetes</taxon>
        <taxon>Streptosporangiales</taxon>
        <taxon>Streptosporangiaceae</taxon>
        <taxon>Microbispora</taxon>
    </lineage>
</organism>
<dbReference type="EMBL" id="VIRM01000036">
    <property type="protein sequence ID" value="TQS18146.1"/>
    <property type="molecule type" value="Genomic_DNA"/>
</dbReference>
<dbReference type="InterPro" id="IPR004603">
    <property type="entry name" value="DNA_mismatch_endonuc_vsr"/>
</dbReference>
<gene>
    <name evidence="7" type="ORF">FLX08_25870</name>
</gene>
<dbReference type="GO" id="GO:0006298">
    <property type="term" value="P:mismatch repair"/>
    <property type="evidence" value="ECO:0007669"/>
    <property type="project" value="InterPro"/>
</dbReference>
<dbReference type="CDD" id="cd00221">
    <property type="entry name" value="Vsr"/>
    <property type="match status" value="1"/>
</dbReference>